<dbReference type="EMBL" id="CP051684">
    <property type="protein sequence ID" value="QJD91658.1"/>
    <property type="molecule type" value="Genomic_DNA"/>
</dbReference>
<proteinExistence type="predicted"/>
<organism evidence="1 2">
    <name type="scientific">Duganella dendranthematis</name>
    <dbReference type="NCBI Taxonomy" id="2728021"/>
    <lineage>
        <taxon>Bacteria</taxon>
        <taxon>Pseudomonadati</taxon>
        <taxon>Pseudomonadota</taxon>
        <taxon>Betaproteobacteria</taxon>
        <taxon>Burkholderiales</taxon>
        <taxon>Oxalobacteraceae</taxon>
        <taxon>Telluria group</taxon>
        <taxon>Duganella</taxon>
    </lineage>
</organism>
<dbReference type="Proteomes" id="UP000503117">
    <property type="component" value="Chromosome"/>
</dbReference>
<evidence type="ECO:0008006" key="3">
    <source>
        <dbReference type="Google" id="ProtNLM"/>
    </source>
</evidence>
<accession>A0ABX6MBE8</accession>
<protein>
    <recommendedName>
        <fullName evidence="3">Apea-like HEPN domain-containing protein</fullName>
    </recommendedName>
</protein>
<sequence length="262" mass="28965">MEVQGRLTASLLDHPTAYLIRVKVSAREDSKALEIADGLFEQFERIIRFITAQPKTSLDVGILNYSGLSRNSAFVFTDEWSAASTQRKGATQPLPIDNDYLIKHQNGFDTIWSMLGSASPSEMGKRVLLAIDWIGESYAENVQSSAFIKAAIALEILFNEQSDFLTKGIAAQISESVALLLGQGVDEKMAIEKDVRRLYGIRSGIAHAGKSDISSGDLTLLQKLARQSVIRMITKVPFKDAHKASEITTLFKKLKYGWVLPQ</sequence>
<gene>
    <name evidence="1" type="ORF">HH213_17135</name>
</gene>
<evidence type="ECO:0000313" key="1">
    <source>
        <dbReference type="EMBL" id="QJD91658.1"/>
    </source>
</evidence>
<keyword evidence="2" id="KW-1185">Reference proteome</keyword>
<name>A0ABX6MBE8_9BURK</name>
<evidence type="ECO:0000313" key="2">
    <source>
        <dbReference type="Proteomes" id="UP000503117"/>
    </source>
</evidence>
<dbReference type="RefSeq" id="WP_169113010.1">
    <property type="nucleotide sequence ID" value="NZ_CP051684.1"/>
</dbReference>
<reference evidence="1 2" key="1">
    <citation type="submission" date="2020-04" db="EMBL/GenBank/DDBJ databases">
        <title>Genome sequencing of novel species.</title>
        <authorList>
            <person name="Heo J."/>
            <person name="Kim S.-J."/>
            <person name="Kim J.-S."/>
            <person name="Hong S.-B."/>
            <person name="Kwon S.-W."/>
        </authorList>
    </citation>
    <scope>NUCLEOTIDE SEQUENCE [LARGE SCALE GENOMIC DNA]</scope>
    <source>
        <strain evidence="1 2">AF9R3</strain>
    </source>
</reference>